<dbReference type="InterPro" id="IPR029063">
    <property type="entry name" value="SAM-dependent_MTases_sf"/>
</dbReference>
<dbReference type="Gene3D" id="3.40.50.150">
    <property type="entry name" value="Vaccinia Virus protein VP39"/>
    <property type="match status" value="1"/>
</dbReference>
<comment type="similarity">
    <text evidence="1">Belongs to the N(4)/N(6)-methyltransferase family.</text>
</comment>
<evidence type="ECO:0000256" key="2">
    <source>
        <dbReference type="ARBA" id="ARBA00011900"/>
    </source>
</evidence>
<comment type="catalytic activity">
    <reaction evidence="6">
        <text>a 2'-deoxyadenosine in DNA + S-adenosyl-L-methionine = an N(6)-methyl-2'-deoxyadenosine in DNA + S-adenosyl-L-homocysteine + H(+)</text>
        <dbReference type="Rhea" id="RHEA:15197"/>
        <dbReference type="Rhea" id="RHEA-COMP:12418"/>
        <dbReference type="Rhea" id="RHEA-COMP:12419"/>
        <dbReference type="ChEBI" id="CHEBI:15378"/>
        <dbReference type="ChEBI" id="CHEBI:57856"/>
        <dbReference type="ChEBI" id="CHEBI:59789"/>
        <dbReference type="ChEBI" id="CHEBI:90615"/>
        <dbReference type="ChEBI" id="CHEBI:90616"/>
        <dbReference type="EC" id="2.1.1.72"/>
    </reaction>
</comment>
<dbReference type="InterPro" id="IPR002941">
    <property type="entry name" value="DNA_methylase_N4/N6"/>
</dbReference>
<feature type="domain" description="DNA methylase N-4/N-6" evidence="7">
    <location>
        <begin position="27"/>
        <end position="241"/>
    </location>
</feature>
<protein>
    <recommendedName>
        <fullName evidence="2">site-specific DNA-methyltransferase (adenine-specific)</fullName>
        <ecNumber evidence="2">2.1.1.72</ecNumber>
    </recommendedName>
</protein>
<dbReference type="PRINTS" id="PR00506">
    <property type="entry name" value="D21N6MTFRASE"/>
</dbReference>
<dbReference type="EMBL" id="CP149822">
    <property type="protein sequence ID" value="WZN41951.1"/>
    <property type="molecule type" value="Genomic_DNA"/>
</dbReference>
<dbReference type="Pfam" id="PF01555">
    <property type="entry name" value="N6_N4_Mtase"/>
    <property type="match status" value="1"/>
</dbReference>
<keyword evidence="9" id="KW-1185">Reference proteome</keyword>
<evidence type="ECO:0000259" key="7">
    <source>
        <dbReference type="Pfam" id="PF01555"/>
    </source>
</evidence>
<dbReference type="SUPFAM" id="SSF53335">
    <property type="entry name" value="S-adenosyl-L-methionine-dependent methyltransferases"/>
    <property type="match status" value="1"/>
</dbReference>
<evidence type="ECO:0000256" key="6">
    <source>
        <dbReference type="ARBA" id="ARBA00047942"/>
    </source>
</evidence>
<dbReference type="EC" id="2.1.1.72" evidence="2"/>
<accession>A0ABZ2YSN1</accession>
<keyword evidence="5" id="KW-0949">S-adenosyl-L-methionine</keyword>
<proteinExistence type="inferred from homology"/>
<evidence type="ECO:0000313" key="9">
    <source>
        <dbReference type="Proteomes" id="UP001485459"/>
    </source>
</evidence>
<evidence type="ECO:0000313" key="8">
    <source>
        <dbReference type="EMBL" id="WZN41951.1"/>
    </source>
</evidence>
<keyword evidence="3 8" id="KW-0489">Methyltransferase</keyword>
<dbReference type="RefSeq" id="WP_341836794.1">
    <property type="nucleotide sequence ID" value="NZ_CP149822.1"/>
</dbReference>
<evidence type="ECO:0000256" key="1">
    <source>
        <dbReference type="ARBA" id="ARBA00006594"/>
    </source>
</evidence>
<dbReference type="GO" id="GO:0032259">
    <property type="term" value="P:methylation"/>
    <property type="evidence" value="ECO:0007669"/>
    <property type="project" value="UniProtKB-KW"/>
</dbReference>
<evidence type="ECO:0000256" key="4">
    <source>
        <dbReference type="ARBA" id="ARBA00022679"/>
    </source>
</evidence>
<dbReference type="PROSITE" id="PS00092">
    <property type="entry name" value="N6_MTASE"/>
    <property type="match status" value="1"/>
</dbReference>
<dbReference type="InterPro" id="IPR002052">
    <property type="entry name" value="DNA_methylase_N6_adenine_CS"/>
</dbReference>
<reference evidence="9" key="1">
    <citation type="submission" date="2024-03" db="EMBL/GenBank/DDBJ databases">
        <title>Chitinophaga horti sp. nov., isolated from garden soil.</title>
        <authorList>
            <person name="Lee D.S."/>
            <person name="Han D.M."/>
            <person name="Baek J.H."/>
            <person name="Choi D.G."/>
            <person name="Jeon J.H."/>
            <person name="Jeon C.O."/>
        </authorList>
    </citation>
    <scope>NUCLEOTIDE SEQUENCE [LARGE SCALE GENOMIC DNA]</scope>
    <source>
        <strain evidence="9">GPA1</strain>
    </source>
</reference>
<sequence>MIPLPFLNQVIEGDCLQIMHGWPPNCIDMVLCDPPFGFTQNTWDQCIDLTYLWQILARIVKPSGAILLFGQGSFTAELILSNREQFRYKIVWIKSKATNFLNRLKQPLRKHEDICVFYKEQATFNPQMGRGKSYQVHRKGFKKETYGDFNSHTSSSDGQRYPTDVILYESYDFIYSRTCEHTNDGFYHPTQKPVELGSSLVRTYSNPGDTILDFACGSGSFLVAAAIENRQFIGIELNKNITKNGLPVDLIEVCRQRLKIFKQRSYSEFLWTPFH</sequence>
<organism evidence="8 9">
    <name type="scientific">Chitinophaga pollutisoli</name>
    <dbReference type="NCBI Taxonomy" id="3133966"/>
    <lineage>
        <taxon>Bacteria</taxon>
        <taxon>Pseudomonadati</taxon>
        <taxon>Bacteroidota</taxon>
        <taxon>Chitinophagia</taxon>
        <taxon>Chitinophagales</taxon>
        <taxon>Chitinophagaceae</taxon>
        <taxon>Chitinophaga</taxon>
    </lineage>
</organism>
<keyword evidence="4 8" id="KW-0808">Transferase</keyword>
<dbReference type="Proteomes" id="UP001485459">
    <property type="component" value="Chromosome"/>
</dbReference>
<dbReference type="GO" id="GO:0008168">
    <property type="term" value="F:methyltransferase activity"/>
    <property type="evidence" value="ECO:0007669"/>
    <property type="project" value="UniProtKB-KW"/>
</dbReference>
<evidence type="ECO:0000256" key="3">
    <source>
        <dbReference type="ARBA" id="ARBA00022603"/>
    </source>
</evidence>
<name>A0ABZ2YSN1_9BACT</name>
<evidence type="ECO:0000256" key="5">
    <source>
        <dbReference type="ARBA" id="ARBA00022691"/>
    </source>
</evidence>
<gene>
    <name evidence="8" type="ORF">WJU16_02735</name>
</gene>
<dbReference type="InterPro" id="IPR002295">
    <property type="entry name" value="N4/N6-MTase_EcoPI_Mod-like"/>
</dbReference>